<keyword evidence="1" id="KW-0472">Membrane</keyword>
<name>A0ABU7RDX5_9BACT</name>
<reference evidence="3 4" key="1">
    <citation type="submission" date="2024-01" db="EMBL/GenBank/DDBJ databases">
        <title>Niabella digestum sp. nov., isolated from waste digestion system.</title>
        <authorList>
            <person name="Zhang L."/>
        </authorList>
    </citation>
    <scope>NUCLEOTIDE SEQUENCE [LARGE SCALE GENOMIC DNA]</scope>
    <source>
        <strain evidence="3 4">A18</strain>
    </source>
</reference>
<feature type="domain" description="CCDC81-like prokaryotic HU" evidence="2">
    <location>
        <begin position="64"/>
        <end position="120"/>
    </location>
</feature>
<keyword evidence="1" id="KW-1133">Transmembrane helix</keyword>
<protein>
    <recommendedName>
        <fullName evidence="2">CCDC81-like prokaryotic HU domain-containing protein</fullName>
    </recommendedName>
</protein>
<evidence type="ECO:0000313" key="4">
    <source>
        <dbReference type="Proteomes" id="UP001357452"/>
    </source>
</evidence>
<dbReference type="Pfam" id="PF18175">
    <property type="entry name" value="HU-CCDC81_bac_2"/>
    <property type="match status" value="1"/>
</dbReference>
<evidence type="ECO:0000256" key="1">
    <source>
        <dbReference type="SAM" id="Phobius"/>
    </source>
</evidence>
<dbReference type="Proteomes" id="UP001357452">
    <property type="component" value="Unassembled WGS sequence"/>
</dbReference>
<gene>
    <name evidence="3" type="ORF">V2H41_02780</name>
</gene>
<proteinExistence type="predicted"/>
<keyword evidence="4" id="KW-1185">Reference proteome</keyword>
<evidence type="ECO:0000259" key="2">
    <source>
        <dbReference type="Pfam" id="PF18175"/>
    </source>
</evidence>
<feature type="transmembrane region" description="Helical" evidence="1">
    <location>
        <begin position="171"/>
        <end position="188"/>
    </location>
</feature>
<evidence type="ECO:0000313" key="3">
    <source>
        <dbReference type="EMBL" id="MEE6186185.1"/>
    </source>
</evidence>
<organism evidence="3 4">
    <name type="scientific">Niabella digestorum</name>
    <dbReference type="NCBI Taxonomy" id="3117701"/>
    <lineage>
        <taxon>Bacteria</taxon>
        <taxon>Pseudomonadati</taxon>
        <taxon>Bacteroidota</taxon>
        <taxon>Chitinophagia</taxon>
        <taxon>Chitinophagales</taxon>
        <taxon>Chitinophagaceae</taxon>
        <taxon>Niabella</taxon>
    </lineage>
</organism>
<dbReference type="RefSeq" id="WP_330973595.1">
    <property type="nucleotide sequence ID" value="NZ_JAZGLY010000002.1"/>
</dbReference>
<sequence>MFDALTRYLFEYKRLTIPQIGVFELQSAGANANRAEQTLLPPGWSVVFIAASDVVIEEPDAFYNWLAQNQHISREQAVADFESFVQAMNEKLDSGEKISWNGVGQLVKEEGKVVFIAEQEKLSPFTQVTARKVIRKNTNFATIVGDRETTSAEMREELFQRQNPTRNRNRALWILFTVAVIAAAWYFSQYGCNPQGTGNKQKVKATVPAETYSIQ</sequence>
<comment type="caution">
    <text evidence="3">The sequence shown here is derived from an EMBL/GenBank/DDBJ whole genome shotgun (WGS) entry which is preliminary data.</text>
</comment>
<dbReference type="EMBL" id="JAZGLY010000002">
    <property type="protein sequence ID" value="MEE6186185.1"/>
    <property type="molecule type" value="Genomic_DNA"/>
</dbReference>
<dbReference type="InterPro" id="IPR041268">
    <property type="entry name" value="HU-CCDC81_bac_2"/>
</dbReference>
<keyword evidence="1" id="KW-0812">Transmembrane</keyword>
<accession>A0ABU7RDX5</accession>